<organism evidence="2 3">
    <name type="scientific">Undibacterium squillarum</name>
    <dbReference type="NCBI Taxonomy" id="1131567"/>
    <lineage>
        <taxon>Bacteria</taxon>
        <taxon>Pseudomonadati</taxon>
        <taxon>Pseudomonadota</taxon>
        <taxon>Betaproteobacteria</taxon>
        <taxon>Burkholderiales</taxon>
        <taxon>Oxalobacteraceae</taxon>
        <taxon>Undibacterium</taxon>
    </lineage>
</organism>
<gene>
    <name evidence="2" type="ORF">GCM10010946_33490</name>
</gene>
<feature type="transmembrane region" description="Helical" evidence="1">
    <location>
        <begin position="144"/>
        <end position="163"/>
    </location>
</feature>
<sequence length="165" mass="17521">MTSPITETDVAGWRVENPKAVPVVEDLLLPANSAAATEVVISPVANAATQPENPKNPDPNAIYNVAVVNAPRVDLGGDPQVASPTLTDAPTADSAISPLTQLFPELKKFQVPQHASECPKPEFDAFDKHFVIDTHCNLAQQHSATIGSITLLMWVIIGILILLSA</sequence>
<keyword evidence="1" id="KW-1133">Transmembrane helix</keyword>
<evidence type="ECO:0008006" key="4">
    <source>
        <dbReference type="Google" id="ProtNLM"/>
    </source>
</evidence>
<evidence type="ECO:0000313" key="2">
    <source>
        <dbReference type="EMBL" id="GGX52165.1"/>
    </source>
</evidence>
<evidence type="ECO:0000313" key="3">
    <source>
        <dbReference type="Proteomes" id="UP000653343"/>
    </source>
</evidence>
<keyword evidence="3" id="KW-1185">Reference proteome</keyword>
<accession>A0ABQ2Y1Q7</accession>
<protein>
    <recommendedName>
        <fullName evidence="4">TspB protein</fullName>
    </recommendedName>
</protein>
<evidence type="ECO:0000256" key="1">
    <source>
        <dbReference type="SAM" id="Phobius"/>
    </source>
</evidence>
<comment type="caution">
    <text evidence="2">The sequence shown here is derived from an EMBL/GenBank/DDBJ whole genome shotgun (WGS) entry which is preliminary data.</text>
</comment>
<dbReference type="Proteomes" id="UP000653343">
    <property type="component" value="Unassembled WGS sequence"/>
</dbReference>
<keyword evidence="1" id="KW-0472">Membrane</keyword>
<dbReference type="EMBL" id="BMYU01000011">
    <property type="protein sequence ID" value="GGX52165.1"/>
    <property type="molecule type" value="Genomic_DNA"/>
</dbReference>
<name>A0ABQ2Y1Q7_9BURK</name>
<reference evidence="3" key="1">
    <citation type="journal article" date="2019" name="Int. J. Syst. Evol. Microbiol.">
        <title>The Global Catalogue of Microorganisms (GCM) 10K type strain sequencing project: providing services to taxonomists for standard genome sequencing and annotation.</title>
        <authorList>
            <consortium name="The Broad Institute Genomics Platform"/>
            <consortium name="The Broad Institute Genome Sequencing Center for Infectious Disease"/>
            <person name="Wu L."/>
            <person name="Ma J."/>
        </authorList>
    </citation>
    <scope>NUCLEOTIDE SEQUENCE [LARGE SCALE GENOMIC DNA]</scope>
    <source>
        <strain evidence="3">KCTC 23917</strain>
    </source>
</reference>
<proteinExistence type="predicted"/>
<keyword evidence="1" id="KW-0812">Transmembrane</keyword>